<geneLocation type="plasmid" evidence="4">
    <name>pE3SP1</name>
</geneLocation>
<dbReference type="InterPro" id="IPR037284">
    <property type="entry name" value="SUF_FeS_clus_asmbl_SufBD_sf"/>
</dbReference>
<dbReference type="RefSeq" id="WP_181375580.1">
    <property type="nucleotide sequence ID" value="NZ_MG869617.1"/>
</dbReference>
<comment type="similarity">
    <text evidence="1">Belongs to the iron-sulfur cluster assembly SufBD family.</text>
</comment>
<protein>
    <submittedName>
        <fullName evidence="4">Fe-S cluster assembly scaffold protein SufD</fullName>
    </submittedName>
</protein>
<feature type="domain" description="SUF system FeS cluster assembly SufBD core" evidence="2">
    <location>
        <begin position="184"/>
        <end position="421"/>
    </location>
</feature>
<proteinExistence type="inferred from homology"/>
<dbReference type="InterPro" id="IPR045595">
    <property type="entry name" value="SufBD_N"/>
</dbReference>
<dbReference type="InterPro" id="IPR000825">
    <property type="entry name" value="SUF_FeS_clus_asmbl_SufBD_core"/>
</dbReference>
<keyword evidence="4" id="KW-0614">Plasmid</keyword>
<dbReference type="EMBL" id="MG869617">
    <property type="protein sequence ID" value="AWD72106.1"/>
    <property type="molecule type" value="Genomic_DNA"/>
</dbReference>
<evidence type="ECO:0000313" key="4">
    <source>
        <dbReference type="EMBL" id="AWD72106.1"/>
    </source>
</evidence>
<name>A0A2S1FIS9_9BURK</name>
<dbReference type="SUPFAM" id="SSF101960">
    <property type="entry name" value="Stabilizer of iron transporter SufD"/>
    <property type="match status" value="1"/>
</dbReference>
<dbReference type="NCBIfam" id="TIGR01981">
    <property type="entry name" value="sufD"/>
    <property type="match status" value="1"/>
</dbReference>
<dbReference type="PANTHER" id="PTHR43575:SF1">
    <property type="entry name" value="PROTEIN ABCI7, CHLOROPLASTIC"/>
    <property type="match status" value="1"/>
</dbReference>
<evidence type="ECO:0000259" key="3">
    <source>
        <dbReference type="Pfam" id="PF19295"/>
    </source>
</evidence>
<dbReference type="Pfam" id="PF19295">
    <property type="entry name" value="SufBD_N"/>
    <property type="match status" value="1"/>
</dbReference>
<organism evidence="4">
    <name type="scientific">Polaromonas sp. E3S</name>
    <dbReference type="NCBI Taxonomy" id="1840265"/>
    <lineage>
        <taxon>Bacteria</taxon>
        <taxon>Pseudomonadati</taxon>
        <taxon>Pseudomonadota</taxon>
        <taxon>Betaproteobacteria</taxon>
        <taxon>Burkholderiales</taxon>
        <taxon>Comamonadaceae</taxon>
        <taxon>Polaromonas</taxon>
    </lineage>
</organism>
<dbReference type="AlphaFoldDB" id="A0A2S1FIS9"/>
<evidence type="ECO:0000256" key="1">
    <source>
        <dbReference type="ARBA" id="ARBA00043967"/>
    </source>
</evidence>
<dbReference type="InterPro" id="IPR055346">
    <property type="entry name" value="Fe-S_cluster_assembly_SufBD"/>
</dbReference>
<gene>
    <name evidence="4" type="ORF">pE3SP1_p075</name>
</gene>
<evidence type="ECO:0000259" key="2">
    <source>
        <dbReference type="Pfam" id="PF01458"/>
    </source>
</evidence>
<dbReference type="InterPro" id="IPR011542">
    <property type="entry name" value="SUF_FeS_clus_asmbl_SufD"/>
</dbReference>
<reference evidence="4" key="1">
    <citation type="submission" date="2018-01" db="EMBL/GenBank/DDBJ databases">
        <title>Plasmids of psychrophilic Polaromonas spp. isolated from Arctic and Antarctic glaciers.</title>
        <authorList>
            <person name="Dziewit L."/>
            <person name="Ciok A."/>
        </authorList>
    </citation>
    <scope>NUCLEOTIDE SEQUENCE</scope>
    <source>
        <plasmid evidence="4">pE3SP1</plasmid>
    </source>
</reference>
<dbReference type="PANTHER" id="PTHR43575">
    <property type="entry name" value="PROTEIN ABCI7, CHLOROPLASTIC"/>
    <property type="match status" value="1"/>
</dbReference>
<sequence>MSTVTAIRQPAAGYFETLLADQPQLPASQLASINALRTEAVIQLNVLKLPTLRDEEWRFTDISQLTKLSFSPALGASTLEAADIAHLYIEEASTRLVFVDGIYAPQLSSVAIAASNSAVVVSNLQSALATHAAAIEATIAAHLGRHAAFRDNAFAALNTAFLHDAAMVVVPRNVALAAPVHLLFIATQKEVASHPRCLVVAETGSVVTVIEDYVVWHQPRWQEEPHFTNAVTEIALEDNARVNHIRIQREGGKAFHIANCAVSLGRASNYQSVSVALGAQISRYNLNVLLAEGAECAVDGLALIAANQLADTHTSIDHAQPHGVSRQLHKCIVGGSAHAVFNGKIRVRQGAQRTDSVQSSRNLLLTGKAHVDTKPQLEIFADDVKCAHGATIGQLDSEEVFYLNSRGLSDSVARSLLTYAFGAEIIERIPVASLKQRLEQTVLEQTSSPS</sequence>
<dbReference type="GO" id="GO:0016226">
    <property type="term" value="P:iron-sulfur cluster assembly"/>
    <property type="evidence" value="ECO:0007669"/>
    <property type="project" value="InterPro"/>
</dbReference>
<dbReference type="Pfam" id="PF01458">
    <property type="entry name" value="SUFBD_core"/>
    <property type="match status" value="1"/>
</dbReference>
<accession>A0A2S1FIS9</accession>
<feature type="domain" description="SUF system FeS cluster assembly SufBD N-terminal" evidence="3">
    <location>
        <begin position="24"/>
        <end position="181"/>
    </location>
</feature>